<organism evidence="1 2">
    <name type="scientific">Microbacterium lushaniae</name>
    <dbReference type="NCBI Taxonomy" id="2614639"/>
    <lineage>
        <taxon>Bacteria</taxon>
        <taxon>Bacillati</taxon>
        <taxon>Actinomycetota</taxon>
        <taxon>Actinomycetes</taxon>
        <taxon>Micrococcales</taxon>
        <taxon>Microbacteriaceae</taxon>
        <taxon>Microbacterium</taxon>
    </lineage>
</organism>
<dbReference type="RefSeq" id="WP_150923558.1">
    <property type="nucleotide sequence ID" value="NZ_CP044232.1"/>
</dbReference>
<proteinExistence type="predicted"/>
<dbReference type="AlphaFoldDB" id="A0A5J6L085"/>
<accession>A0A5J6L085</accession>
<sequence>MSARIADVYRRFAEFEAEGVSNTYFEWSSAIAEDPEIADLISELPGIKVQPNLVFAAARHLGAPVGPYPPFRAWLVENWTSVVSIVMARATQTNEAARCAVLLPVLSRIDGPLALIEAGASAGLCLYPDRYSYRYEVDGRTVSLDPASGPSVVQIPCVIDARDVPTRLPSIAWRAGADLNPIDPTDQDQLAWLETLVWPEHTARRDRLHAASTIAADDPPNLRQGDILAAIPELIKQAPAGAKVVVFHSAVLVYLPADRRQEFAEKMLALGDVTWVSNEGPGVFPFITDQVERPVGGRTILAVDGRPVALVGPHGQSYESLN</sequence>
<keyword evidence="2" id="KW-1185">Reference proteome</keyword>
<dbReference type="KEGG" id="mlz:F6J85_01555"/>
<name>A0A5J6L085_9MICO</name>
<reference evidence="2" key="1">
    <citation type="submission" date="2019-09" db="EMBL/GenBank/DDBJ databases">
        <title>Mumia zhuanghuii sp. nov. isolated from the intestinal contents of plateau pika (Ochotona curzoniae) in the Qinghai-Tibet plateau of China.</title>
        <authorList>
            <person name="Tian Z."/>
        </authorList>
    </citation>
    <scope>NUCLEOTIDE SEQUENCE [LARGE SCALE GENOMIC DNA]</scope>
    <source>
        <strain evidence="2">L-031</strain>
    </source>
</reference>
<dbReference type="EMBL" id="CP044232">
    <property type="protein sequence ID" value="QEW01914.1"/>
    <property type="molecule type" value="Genomic_DNA"/>
</dbReference>
<evidence type="ECO:0000313" key="1">
    <source>
        <dbReference type="EMBL" id="QEW01914.1"/>
    </source>
</evidence>
<evidence type="ECO:0000313" key="2">
    <source>
        <dbReference type="Proteomes" id="UP000325516"/>
    </source>
</evidence>
<dbReference type="Pfam" id="PF10094">
    <property type="entry name" value="DUF2332"/>
    <property type="match status" value="1"/>
</dbReference>
<dbReference type="Proteomes" id="UP000325516">
    <property type="component" value="Chromosome"/>
</dbReference>
<protein>
    <submittedName>
        <fullName evidence="1">DUF2332 domain-containing protein</fullName>
    </submittedName>
</protein>
<dbReference type="InterPro" id="IPR011200">
    <property type="entry name" value="UCP012608"/>
</dbReference>
<gene>
    <name evidence="1" type="ORF">F6J85_01555</name>
</gene>